<dbReference type="InterPro" id="IPR017972">
    <property type="entry name" value="Cyt_P450_CS"/>
</dbReference>
<evidence type="ECO:0000313" key="11">
    <source>
        <dbReference type="Proteomes" id="UP000436088"/>
    </source>
</evidence>
<comment type="cofactor">
    <cofactor evidence="1 8">
        <name>heme</name>
        <dbReference type="ChEBI" id="CHEBI:30413"/>
    </cofactor>
</comment>
<keyword evidence="11" id="KW-1185">Reference proteome</keyword>
<dbReference type="GO" id="GO:0004497">
    <property type="term" value="F:monooxygenase activity"/>
    <property type="evidence" value="ECO:0007669"/>
    <property type="project" value="UniProtKB-KW"/>
</dbReference>
<accession>A0A6A2XXU3</accession>
<evidence type="ECO:0000256" key="7">
    <source>
        <dbReference type="ARBA" id="ARBA00023033"/>
    </source>
</evidence>
<evidence type="ECO:0000256" key="2">
    <source>
        <dbReference type="ARBA" id="ARBA00010617"/>
    </source>
</evidence>
<dbReference type="PANTHER" id="PTHR47944:SF4">
    <property type="entry name" value="OS09G0441700 PROTEIN"/>
    <property type="match status" value="1"/>
</dbReference>
<proteinExistence type="inferred from homology"/>
<evidence type="ECO:0000256" key="9">
    <source>
        <dbReference type="RuleBase" id="RU000461"/>
    </source>
</evidence>
<keyword evidence="6 8" id="KW-0408">Iron</keyword>
<keyword evidence="7 9" id="KW-0503">Monooxygenase</keyword>
<dbReference type="PRINTS" id="PR00385">
    <property type="entry name" value="P450"/>
</dbReference>
<gene>
    <name evidence="10" type="ORF">F3Y22_tig00112443pilonHSYRG00125</name>
</gene>
<dbReference type="GO" id="GO:0044550">
    <property type="term" value="P:secondary metabolite biosynthetic process"/>
    <property type="evidence" value="ECO:0007669"/>
    <property type="project" value="UniProtKB-ARBA"/>
</dbReference>
<dbReference type="Pfam" id="PF00067">
    <property type="entry name" value="p450"/>
    <property type="match status" value="1"/>
</dbReference>
<keyword evidence="3 8" id="KW-0349">Heme</keyword>
<evidence type="ECO:0000256" key="8">
    <source>
        <dbReference type="PIRSR" id="PIRSR602401-1"/>
    </source>
</evidence>
<dbReference type="EMBL" id="VEPZ02001581">
    <property type="protein sequence ID" value="KAE8667146.1"/>
    <property type="molecule type" value="Genomic_DNA"/>
</dbReference>
<dbReference type="Proteomes" id="UP000436088">
    <property type="component" value="Unassembled WGS sequence"/>
</dbReference>
<dbReference type="PROSITE" id="PS00086">
    <property type="entry name" value="CYTOCHROME_P450"/>
    <property type="match status" value="1"/>
</dbReference>
<dbReference type="InterPro" id="IPR036396">
    <property type="entry name" value="Cyt_P450_sf"/>
</dbReference>
<evidence type="ECO:0000256" key="4">
    <source>
        <dbReference type="ARBA" id="ARBA00022723"/>
    </source>
</evidence>
<feature type="binding site" description="axial binding residue" evidence="8">
    <location>
        <position position="141"/>
    </location>
    <ligand>
        <name>heme</name>
        <dbReference type="ChEBI" id="CHEBI:30413"/>
    </ligand>
    <ligandPart>
        <name>Fe</name>
        <dbReference type="ChEBI" id="CHEBI:18248"/>
    </ligandPart>
</feature>
<dbReference type="InterPro" id="IPR002401">
    <property type="entry name" value="Cyt_P450_E_grp-I"/>
</dbReference>
<dbReference type="GO" id="GO:0005506">
    <property type="term" value="F:iron ion binding"/>
    <property type="evidence" value="ECO:0007669"/>
    <property type="project" value="InterPro"/>
</dbReference>
<dbReference type="SUPFAM" id="SSF48264">
    <property type="entry name" value="Cytochrome P450"/>
    <property type="match status" value="1"/>
</dbReference>
<sequence>MLDVLLQLSEDPNLEVKLQRHGVKTFTQVVSEGLKKPEILGKATEELDRVIGSKRWVEEAMRLHPVAPMLVPRVARQDCKVAGYDIPKGTRALVNIWTIRRDPNIWDNPNEFWPDRFIGKSIDVKGHDFQLLPFGSGRRKCPGYPLAIKVVQTSLANVLHGFTWKLPTEGDLNMEKIFGLSTPKRYPT</sequence>
<dbReference type="PANTHER" id="PTHR47944">
    <property type="entry name" value="CYTOCHROME P450 98A9"/>
    <property type="match status" value="1"/>
</dbReference>
<dbReference type="PRINTS" id="PR00463">
    <property type="entry name" value="EP450I"/>
</dbReference>
<evidence type="ECO:0000256" key="1">
    <source>
        <dbReference type="ARBA" id="ARBA00001971"/>
    </source>
</evidence>
<protein>
    <submittedName>
        <fullName evidence="10">Detected protein of confused Function</fullName>
    </submittedName>
</protein>
<reference evidence="10" key="1">
    <citation type="submission" date="2019-09" db="EMBL/GenBank/DDBJ databases">
        <title>Draft genome information of white flower Hibiscus syriacus.</title>
        <authorList>
            <person name="Kim Y.-M."/>
        </authorList>
    </citation>
    <scope>NUCLEOTIDE SEQUENCE [LARGE SCALE GENOMIC DNA]</scope>
    <source>
        <strain evidence="10">YM2019G1</strain>
    </source>
</reference>
<organism evidence="10 11">
    <name type="scientific">Hibiscus syriacus</name>
    <name type="common">Rose of Sharon</name>
    <dbReference type="NCBI Taxonomy" id="106335"/>
    <lineage>
        <taxon>Eukaryota</taxon>
        <taxon>Viridiplantae</taxon>
        <taxon>Streptophyta</taxon>
        <taxon>Embryophyta</taxon>
        <taxon>Tracheophyta</taxon>
        <taxon>Spermatophyta</taxon>
        <taxon>Magnoliopsida</taxon>
        <taxon>eudicotyledons</taxon>
        <taxon>Gunneridae</taxon>
        <taxon>Pentapetalae</taxon>
        <taxon>rosids</taxon>
        <taxon>malvids</taxon>
        <taxon>Malvales</taxon>
        <taxon>Malvaceae</taxon>
        <taxon>Malvoideae</taxon>
        <taxon>Hibiscus</taxon>
    </lineage>
</organism>
<evidence type="ECO:0000256" key="5">
    <source>
        <dbReference type="ARBA" id="ARBA00023002"/>
    </source>
</evidence>
<name>A0A6A2XXU3_HIBSY</name>
<evidence type="ECO:0000256" key="6">
    <source>
        <dbReference type="ARBA" id="ARBA00023004"/>
    </source>
</evidence>
<dbReference type="GO" id="GO:0016705">
    <property type="term" value="F:oxidoreductase activity, acting on paired donors, with incorporation or reduction of molecular oxygen"/>
    <property type="evidence" value="ECO:0007669"/>
    <property type="project" value="InterPro"/>
</dbReference>
<comment type="caution">
    <text evidence="10">The sequence shown here is derived from an EMBL/GenBank/DDBJ whole genome shotgun (WGS) entry which is preliminary data.</text>
</comment>
<dbReference type="AlphaFoldDB" id="A0A6A2XXU3"/>
<dbReference type="Gene3D" id="1.10.630.10">
    <property type="entry name" value="Cytochrome P450"/>
    <property type="match status" value="1"/>
</dbReference>
<evidence type="ECO:0000256" key="3">
    <source>
        <dbReference type="ARBA" id="ARBA00022617"/>
    </source>
</evidence>
<evidence type="ECO:0000313" key="10">
    <source>
        <dbReference type="EMBL" id="KAE8667146.1"/>
    </source>
</evidence>
<dbReference type="GO" id="GO:0020037">
    <property type="term" value="F:heme binding"/>
    <property type="evidence" value="ECO:0007669"/>
    <property type="project" value="InterPro"/>
</dbReference>
<keyword evidence="5 9" id="KW-0560">Oxidoreductase</keyword>
<dbReference type="InterPro" id="IPR001128">
    <property type="entry name" value="Cyt_P450"/>
</dbReference>
<comment type="similarity">
    <text evidence="2 9">Belongs to the cytochrome P450 family.</text>
</comment>
<keyword evidence="4 8" id="KW-0479">Metal-binding</keyword>